<dbReference type="InterPro" id="IPR004027">
    <property type="entry name" value="SEC_C_motif"/>
</dbReference>
<comment type="similarity">
    <text evidence="1 2">Belongs to the UPF0225 family.</text>
</comment>
<evidence type="ECO:0000259" key="3">
    <source>
        <dbReference type="Pfam" id="PF17775"/>
    </source>
</evidence>
<reference evidence="4 5" key="1">
    <citation type="submission" date="2022-02" db="EMBL/GenBank/DDBJ databases">
        <title>The car tank lid bacteriome: a reservoir of bacteria with potential in bioremediation of fuel.</title>
        <authorList>
            <person name="Vidal-Verdu A."/>
            <person name="Gomez-Martinez D."/>
            <person name="Latorre-Perez A."/>
            <person name="Pereto J."/>
            <person name="Porcar M."/>
        </authorList>
    </citation>
    <scope>NUCLEOTIDE SEQUENCE [LARGE SCALE GENOMIC DNA]</scope>
    <source>
        <strain evidence="4 5">4D.3</strain>
    </source>
</reference>
<accession>A0ABT0J4L0</accession>
<dbReference type="Pfam" id="PF02810">
    <property type="entry name" value="SEC-C"/>
    <property type="match status" value="1"/>
</dbReference>
<evidence type="ECO:0000256" key="2">
    <source>
        <dbReference type="HAMAP-Rule" id="MF_00612"/>
    </source>
</evidence>
<evidence type="ECO:0000313" key="4">
    <source>
        <dbReference type="EMBL" id="MCK9794434.1"/>
    </source>
</evidence>
<gene>
    <name evidence="4" type="ORF">M1843_11825</name>
</gene>
<dbReference type="InterPro" id="IPR048469">
    <property type="entry name" value="YchJ-like_M"/>
</dbReference>
<dbReference type="InterPro" id="IPR023006">
    <property type="entry name" value="YchJ-like"/>
</dbReference>
<evidence type="ECO:0000313" key="5">
    <source>
        <dbReference type="Proteomes" id="UP001651050"/>
    </source>
</evidence>
<keyword evidence="5" id="KW-1185">Reference proteome</keyword>
<feature type="domain" description="YchJ-like middle NTF2-like" evidence="3">
    <location>
        <begin position="35"/>
        <end position="131"/>
    </location>
</feature>
<comment type="caution">
    <text evidence="4">The sequence shown here is derived from an EMBL/GenBank/DDBJ whole genome shotgun (WGS) entry which is preliminary data.</text>
</comment>
<dbReference type="Pfam" id="PF17775">
    <property type="entry name" value="YchJ_M-like"/>
    <property type="match status" value="1"/>
</dbReference>
<dbReference type="SUPFAM" id="SSF103642">
    <property type="entry name" value="Sec-C motif"/>
    <property type="match status" value="1"/>
</dbReference>
<dbReference type="SUPFAM" id="SSF54427">
    <property type="entry name" value="NTF2-like"/>
    <property type="match status" value="1"/>
</dbReference>
<sequence length="135" mass="14766">MTLRATDTDRCPCGSGDTYGACCGPLHLGDRPAPTAEALMRSRYSAFAVGDAAYLWATWHPRTRPSSLVLDDDQEWRRLAVLATHAGGPFDDGGEVEFVAQYRSAATGERGRLHEVSRFVREGGRWFYVDGDVGA</sequence>
<evidence type="ECO:0000256" key="1">
    <source>
        <dbReference type="ARBA" id="ARBA00010839"/>
    </source>
</evidence>
<dbReference type="Proteomes" id="UP001651050">
    <property type="component" value="Unassembled WGS sequence"/>
</dbReference>
<dbReference type="HAMAP" id="MF_00612">
    <property type="entry name" value="UPF0225"/>
    <property type="match status" value="1"/>
</dbReference>
<dbReference type="PANTHER" id="PTHR33747:SF1">
    <property type="entry name" value="ADENYLATE CYCLASE-ASSOCIATED CAP C-TERMINAL DOMAIN-CONTAINING PROTEIN"/>
    <property type="match status" value="1"/>
</dbReference>
<organism evidence="4 5">
    <name type="scientific">Isoptericola peretonis</name>
    <dbReference type="NCBI Taxonomy" id="2918523"/>
    <lineage>
        <taxon>Bacteria</taxon>
        <taxon>Bacillati</taxon>
        <taxon>Actinomycetota</taxon>
        <taxon>Actinomycetes</taxon>
        <taxon>Micrococcales</taxon>
        <taxon>Promicromonosporaceae</taxon>
        <taxon>Isoptericola</taxon>
    </lineage>
</organism>
<name>A0ABT0J4L0_9MICO</name>
<dbReference type="InterPro" id="IPR032710">
    <property type="entry name" value="NTF2-like_dom_sf"/>
</dbReference>
<protein>
    <recommendedName>
        <fullName evidence="2">UPF0225 protein M1843_11825</fullName>
    </recommendedName>
</protein>
<dbReference type="Gene3D" id="3.10.450.50">
    <property type="match status" value="1"/>
</dbReference>
<dbReference type="PANTHER" id="PTHR33747">
    <property type="entry name" value="UPF0225 PROTEIN SCO1677"/>
    <property type="match status" value="1"/>
</dbReference>
<dbReference type="EMBL" id="JALQCY010000003">
    <property type="protein sequence ID" value="MCK9794434.1"/>
    <property type="molecule type" value="Genomic_DNA"/>
</dbReference>
<proteinExistence type="inferred from homology"/>